<name>A0AAV7MDV8_PLEWA</name>
<accession>A0AAV7MDV8</accession>
<keyword evidence="2" id="KW-1185">Reference proteome</keyword>
<proteinExistence type="predicted"/>
<dbReference type="Proteomes" id="UP001066276">
    <property type="component" value="Chromosome 10"/>
</dbReference>
<evidence type="ECO:0000313" key="2">
    <source>
        <dbReference type="Proteomes" id="UP001066276"/>
    </source>
</evidence>
<dbReference type="EMBL" id="JANPWB010000014">
    <property type="protein sequence ID" value="KAJ1101662.1"/>
    <property type="molecule type" value="Genomic_DNA"/>
</dbReference>
<sequence>MELSLSSTPAVDLWFGAPRTHHAGSALMQQAEGSTEDLITACWAVKEGAMYRTGPRVPQNVSGAYNPADYLSQHTRPSMTREAAEAADVEEYVPLVVERSRLLPVLTDEIQEATQADECLQLAVEGHRGNFQRGCLQ</sequence>
<comment type="caution">
    <text evidence="1">The sequence shown here is derived from an EMBL/GenBank/DDBJ whole genome shotgun (WGS) entry which is preliminary data.</text>
</comment>
<protein>
    <submittedName>
        <fullName evidence="1">Uncharacterized protein</fullName>
    </submittedName>
</protein>
<gene>
    <name evidence="1" type="ORF">NDU88_006728</name>
</gene>
<organism evidence="1 2">
    <name type="scientific">Pleurodeles waltl</name>
    <name type="common">Iberian ribbed newt</name>
    <dbReference type="NCBI Taxonomy" id="8319"/>
    <lineage>
        <taxon>Eukaryota</taxon>
        <taxon>Metazoa</taxon>
        <taxon>Chordata</taxon>
        <taxon>Craniata</taxon>
        <taxon>Vertebrata</taxon>
        <taxon>Euteleostomi</taxon>
        <taxon>Amphibia</taxon>
        <taxon>Batrachia</taxon>
        <taxon>Caudata</taxon>
        <taxon>Salamandroidea</taxon>
        <taxon>Salamandridae</taxon>
        <taxon>Pleurodelinae</taxon>
        <taxon>Pleurodeles</taxon>
    </lineage>
</organism>
<reference evidence="1" key="1">
    <citation type="journal article" date="2022" name="bioRxiv">
        <title>Sequencing and chromosome-scale assembly of the giantPleurodeles waltlgenome.</title>
        <authorList>
            <person name="Brown T."/>
            <person name="Elewa A."/>
            <person name="Iarovenko S."/>
            <person name="Subramanian E."/>
            <person name="Araus A.J."/>
            <person name="Petzold A."/>
            <person name="Susuki M."/>
            <person name="Suzuki K.-i.T."/>
            <person name="Hayashi T."/>
            <person name="Toyoda A."/>
            <person name="Oliveira C."/>
            <person name="Osipova E."/>
            <person name="Leigh N.D."/>
            <person name="Simon A."/>
            <person name="Yun M.H."/>
        </authorList>
    </citation>
    <scope>NUCLEOTIDE SEQUENCE</scope>
    <source>
        <strain evidence="1">20211129_DDA</strain>
        <tissue evidence="1">Liver</tissue>
    </source>
</reference>
<dbReference type="AlphaFoldDB" id="A0AAV7MDV8"/>
<evidence type="ECO:0000313" key="1">
    <source>
        <dbReference type="EMBL" id="KAJ1101662.1"/>
    </source>
</evidence>